<reference evidence="3" key="1">
    <citation type="journal article" date="2015" name="Nat. Plants">
        <title>Genome expansion of Arabis alpina linked with retrotransposition and reduced symmetric DNA methylation.</title>
        <authorList>
            <person name="Willing E.M."/>
            <person name="Rawat V."/>
            <person name="Mandakova T."/>
            <person name="Maumus F."/>
            <person name="James G.V."/>
            <person name="Nordstroem K.J."/>
            <person name="Becker C."/>
            <person name="Warthmann N."/>
            <person name="Chica C."/>
            <person name="Szarzynska B."/>
            <person name="Zytnicki M."/>
            <person name="Albani M.C."/>
            <person name="Kiefer C."/>
            <person name="Bergonzi S."/>
            <person name="Castaings L."/>
            <person name="Mateos J.L."/>
            <person name="Berns M.C."/>
            <person name="Bujdoso N."/>
            <person name="Piofczyk T."/>
            <person name="de Lorenzo L."/>
            <person name="Barrero-Sicilia C."/>
            <person name="Mateos I."/>
            <person name="Piednoel M."/>
            <person name="Hagmann J."/>
            <person name="Chen-Min-Tao R."/>
            <person name="Iglesias-Fernandez R."/>
            <person name="Schuster S.C."/>
            <person name="Alonso-Blanco C."/>
            <person name="Roudier F."/>
            <person name="Carbonero P."/>
            <person name="Paz-Ares J."/>
            <person name="Davis S.J."/>
            <person name="Pecinka A."/>
            <person name="Quesneville H."/>
            <person name="Colot V."/>
            <person name="Lysak M.A."/>
            <person name="Weigel D."/>
            <person name="Coupland G."/>
            <person name="Schneeberger K."/>
        </authorList>
    </citation>
    <scope>NUCLEOTIDE SEQUENCE [LARGE SCALE GENOMIC DNA]</scope>
    <source>
        <strain evidence="3">cv. Pajares</strain>
    </source>
</reference>
<dbReference type="GO" id="GO:0008270">
    <property type="term" value="F:zinc ion binding"/>
    <property type="evidence" value="ECO:0007669"/>
    <property type="project" value="InterPro"/>
</dbReference>
<evidence type="ECO:0000256" key="1">
    <source>
        <dbReference type="SAM" id="MobiDB-lite"/>
    </source>
</evidence>
<dbReference type="Gramene" id="KFK29828">
    <property type="protein sequence ID" value="KFK29828"/>
    <property type="gene ID" value="AALP_AA7G184200"/>
</dbReference>
<feature type="compositionally biased region" description="Basic and acidic residues" evidence="1">
    <location>
        <begin position="407"/>
        <end position="425"/>
    </location>
</feature>
<feature type="region of interest" description="Disordered" evidence="1">
    <location>
        <begin position="1"/>
        <end position="31"/>
    </location>
</feature>
<dbReference type="InterPro" id="IPR040256">
    <property type="entry name" value="At4g02000-like"/>
</dbReference>
<dbReference type="SUPFAM" id="SSF57756">
    <property type="entry name" value="Retrovirus zinc finger-like domains"/>
    <property type="match status" value="1"/>
</dbReference>
<dbReference type="PANTHER" id="PTHR31286">
    <property type="entry name" value="GLYCINE-RICH CELL WALL STRUCTURAL PROTEIN 1.8-LIKE"/>
    <property type="match status" value="1"/>
</dbReference>
<accession>A0A087GIX6</accession>
<evidence type="ECO:0000313" key="2">
    <source>
        <dbReference type="EMBL" id="KFK29828.1"/>
    </source>
</evidence>
<feature type="compositionally biased region" description="Basic and acidic residues" evidence="1">
    <location>
        <begin position="307"/>
        <end position="316"/>
    </location>
</feature>
<feature type="region of interest" description="Disordered" evidence="1">
    <location>
        <begin position="372"/>
        <end position="449"/>
    </location>
</feature>
<feature type="compositionally biased region" description="Low complexity" evidence="1">
    <location>
        <begin position="10"/>
        <end position="28"/>
    </location>
</feature>
<feature type="region of interest" description="Disordered" evidence="1">
    <location>
        <begin position="92"/>
        <end position="129"/>
    </location>
</feature>
<feature type="region of interest" description="Disordered" evidence="1">
    <location>
        <begin position="284"/>
        <end position="344"/>
    </location>
</feature>
<evidence type="ECO:0000313" key="3">
    <source>
        <dbReference type="Proteomes" id="UP000029120"/>
    </source>
</evidence>
<dbReference type="Gene3D" id="4.10.60.10">
    <property type="entry name" value="Zinc finger, CCHC-type"/>
    <property type="match status" value="1"/>
</dbReference>
<sequence length="449" mass="48141">MTKIKKKSSKNLSPSPSPSAPELAQPPSLVSPILLEEPTPVIPLSVTAMPPAACDSFSQVPQDSHATAKPHAALASLIPTPSGSIRPTKPLAVDATPPTEPLSSAGTKGSLVSEADKQAPGASPSPPNLAMKVTWSELVQGTSTKMKKRGTPFVLDSGLTPAMPSLEEVPVWLEFKGVPPHFYSEEGLEYVASILGDPQYCHQTTLNMTNLEVAKVLTIINLSQPIPEALNVQFENGERARVELFCPWLSPICSFCSQVGHNIRRCPTGPITCQACNSSSHSPEGCPRALKPDPKSASSSSVPPLKDPPKALEKEAINQTYKKNKKKNTIRREVGRRNSPLIINDPSEVLPETITAEMKVQREKLLSLAKVDKGKGKASSPAPSIENSDADSDSVSDSSQEAISSSSEDHSGPEFSAFEKLEHGRKLSKKQRRFAKKLAGNRPKSHPSN</sequence>
<keyword evidence="3" id="KW-1185">Reference proteome</keyword>
<organism evidence="2 3">
    <name type="scientific">Arabis alpina</name>
    <name type="common">Alpine rock-cress</name>
    <dbReference type="NCBI Taxonomy" id="50452"/>
    <lineage>
        <taxon>Eukaryota</taxon>
        <taxon>Viridiplantae</taxon>
        <taxon>Streptophyta</taxon>
        <taxon>Embryophyta</taxon>
        <taxon>Tracheophyta</taxon>
        <taxon>Spermatophyta</taxon>
        <taxon>Magnoliopsida</taxon>
        <taxon>eudicotyledons</taxon>
        <taxon>Gunneridae</taxon>
        <taxon>Pentapetalae</taxon>
        <taxon>rosids</taxon>
        <taxon>malvids</taxon>
        <taxon>Brassicales</taxon>
        <taxon>Brassicaceae</taxon>
        <taxon>Arabideae</taxon>
        <taxon>Arabis</taxon>
    </lineage>
</organism>
<dbReference type="AlphaFoldDB" id="A0A087GIX6"/>
<name>A0A087GIX6_ARAAL</name>
<dbReference type="Proteomes" id="UP000029120">
    <property type="component" value="Chromosome 7"/>
</dbReference>
<feature type="compositionally biased region" description="Basic residues" evidence="1">
    <location>
        <begin position="426"/>
        <end position="436"/>
    </location>
</feature>
<dbReference type="EMBL" id="CM002875">
    <property type="protein sequence ID" value="KFK29828.1"/>
    <property type="molecule type" value="Genomic_DNA"/>
</dbReference>
<dbReference type="InterPro" id="IPR036875">
    <property type="entry name" value="Znf_CCHC_sf"/>
</dbReference>
<dbReference type="GO" id="GO:0003676">
    <property type="term" value="F:nucleic acid binding"/>
    <property type="evidence" value="ECO:0007669"/>
    <property type="project" value="InterPro"/>
</dbReference>
<proteinExistence type="predicted"/>
<dbReference type="eggNOG" id="KOG1075">
    <property type="taxonomic scope" value="Eukaryota"/>
</dbReference>
<gene>
    <name evidence="2" type="ordered locus">AALP_Aa7g184200</name>
</gene>
<dbReference type="OrthoDB" id="1939300at2759"/>
<dbReference type="PANTHER" id="PTHR31286:SF55">
    <property type="entry name" value="DUF4283 DOMAIN-CONTAINING PROTEIN"/>
    <property type="match status" value="1"/>
</dbReference>
<protein>
    <submittedName>
        <fullName evidence="2">Uncharacterized protein</fullName>
    </submittedName>
</protein>
<feature type="compositionally biased region" description="Low complexity" evidence="1">
    <location>
        <begin position="395"/>
        <end position="406"/>
    </location>
</feature>